<comment type="caution">
    <text evidence="3">The sequence shown here is derived from an EMBL/GenBank/DDBJ whole genome shotgun (WGS) entry which is preliminary data.</text>
</comment>
<sequence length="258" mass="29550">MAEIGEKLRQKREELGYDYDYIFQKTKIHPKILKALEDEDFEYFSSEVYLKSFLKKYAQFLNLDFNSLIKDLNFSEIAEGKSLRLPPSITPSLLGFSQKFYLGLKFLLLFIAVVISIYLVFMIIDKLSSKFISHKKYRKETIRQVEVVPEPVVKPSLSPEISLTGLSQQSKGEVNEPLKLTLVAKDDCWLQLRADGEKIYEGILKKGQRETWSAKKEFELWVGAASRLKVYLNGKDLGSLGRGVIKGIKITSRGLKLP</sequence>
<dbReference type="InterPro" id="IPR010982">
    <property type="entry name" value="Lambda_DNA-bd_dom_sf"/>
</dbReference>
<gene>
    <name evidence="3" type="ORF">ENG47_04675</name>
</gene>
<keyword evidence="1" id="KW-0812">Transmembrane</keyword>
<dbReference type="Pfam" id="PF13413">
    <property type="entry name" value="HTH_25"/>
    <property type="match status" value="1"/>
</dbReference>
<evidence type="ECO:0000259" key="2">
    <source>
        <dbReference type="Pfam" id="PF13464"/>
    </source>
</evidence>
<accession>A0A7V0N1N1</accession>
<dbReference type="InterPro" id="IPR025194">
    <property type="entry name" value="RodZ-like_C"/>
</dbReference>
<proteinExistence type="predicted"/>
<dbReference type="InterPro" id="IPR050400">
    <property type="entry name" value="Bact_Cytoskel_RodZ"/>
</dbReference>
<name>A0A7V0N1N1_UNCAE</name>
<protein>
    <submittedName>
        <fullName evidence="3">Helix-turn-helix domain-containing protein</fullName>
    </submittedName>
</protein>
<evidence type="ECO:0000313" key="3">
    <source>
        <dbReference type="EMBL" id="HDN85031.1"/>
    </source>
</evidence>
<dbReference type="PANTHER" id="PTHR34475:SF1">
    <property type="entry name" value="CYTOSKELETON PROTEIN RODZ"/>
    <property type="match status" value="1"/>
</dbReference>
<dbReference type="Pfam" id="PF13464">
    <property type="entry name" value="RodZ_C"/>
    <property type="match status" value="1"/>
</dbReference>
<dbReference type="AlphaFoldDB" id="A0A7V0N1N1"/>
<dbReference type="EMBL" id="DRBC01000281">
    <property type="protein sequence ID" value="HDN85031.1"/>
    <property type="molecule type" value="Genomic_DNA"/>
</dbReference>
<dbReference type="GO" id="GO:0003677">
    <property type="term" value="F:DNA binding"/>
    <property type="evidence" value="ECO:0007669"/>
    <property type="project" value="InterPro"/>
</dbReference>
<keyword evidence="1" id="KW-0472">Membrane</keyword>
<feature type="transmembrane region" description="Helical" evidence="1">
    <location>
        <begin position="100"/>
        <end position="124"/>
    </location>
</feature>
<evidence type="ECO:0000256" key="1">
    <source>
        <dbReference type="SAM" id="Phobius"/>
    </source>
</evidence>
<dbReference type="Gene3D" id="1.10.260.40">
    <property type="entry name" value="lambda repressor-like DNA-binding domains"/>
    <property type="match status" value="1"/>
</dbReference>
<dbReference type="PANTHER" id="PTHR34475">
    <property type="match status" value="1"/>
</dbReference>
<reference evidence="3" key="1">
    <citation type="journal article" date="2020" name="mSystems">
        <title>Genome- and Community-Level Interaction Insights into Carbon Utilization and Element Cycling Functions of Hydrothermarchaeota in Hydrothermal Sediment.</title>
        <authorList>
            <person name="Zhou Z."/>
            <person name="Liu Y."/>
            <person name="Xu W."/>
            <person name="Pan J."/>
            <person name="Luo Z.H."/>
            <person name="Li M."/>
        </authorList>
    </citation>
    <scope>NUCLEOTIDE SEQUENCE [LARGE SCALE GENOMIC DNA]</scope>
    <source>
        <strain evidence="3">HyVt-219</strain>
    </source>
</reference>
<dbReference type="Proteomes" id="UP000885660">
    <property type="component" value="Unassembled WGS sequence"/>
</dbReference>
<keyword evidence="1" id="KW-1133">Transmembrane helix</keyword>
<organism evidence="3">
    <name type="scientific">Aerophobetes bacterium</name>
    <dbReference type="NCBI Taxonomy" id="2030807"/>
    <lineage>
        <taxon>Bacteria</taxon>
        <taxon>Candidatus Aerophobota</taxon>
    </lineage>
</organism>
<feature type="domain" description="Cytoskeleton protein RodZ-like C-terminal" evidence="2">
    <location>
        <begin position="181"/>
        <end position="241"/>
    </location>
</feature>